<gene>
    <name evidence="2" type="ORF">X798_07249</name>
</gene>
<evidence type="ECO:0000313" key="2">
    <source>
        <dbReference type="EMBL" id="OZC05776.1"/>
    </source>
</evidence>
<sequence>LNSNLKDFIGKEYKNIFRNINKPLQAIKKLKDHFYKSSKKNKSGTMNTVLPVARNAENKATAASRSTDASDNVISHPLETIRSAELSRESIITRSSEPIQYRTAEPIQSSTESTQIMNISSNSKPIQNMDISRNIVASTSRNVNSSRTVEKIRNGTVELQMPNTSRSAIADVPPKLDTSHESHLVDALHVNDLSRNVEMPRKAEVVHNIETRRNYELIGKNIDFTHEKSLMNGQKLSQENTEPLSQPRASPTHSQSQLILMSTEDAKSMSTDLPEKAEIENLSDTAIEQQLGSLNQRLKALIDENDKASKREEQLFAAKNQVIAKIDLVNKQIGEAMNHYRQIAHACHEKIEKEEILQNEMLMDLKERVDKLNDICTDINNQVDDMTATLNAYDIDKSDMLYTIIAYSVDFILRFFQHIYTTIISIKNVYLLKISYC</sequence>
<dbReference type="Proteomes" id="UP000242913">
    <property type="component" value="Unassembled WGS sequence"/>
</dbReference>
<protein>
    <submittedName>
        <fullName evidence="2">Uncharacterized protein</fullName>
    </submittedName>
</protein>
<reference evidence="2 3" key="1">
    <citation type="submission" date="2015-12" db="EMBL/GenBank/DDBJ databases">
        <title>Draft genome of the nematode, Onchocerca flexuosa.</title>
        <authorList>
            <person name="Mitreva M."/>
        </authorList>
    </citation>
    <scope>NUCLEOTIDE SEQUENCE [LARGE SCALE GENOMIC DNA]</scope>
    <source>
        <strain evidence="2">Red Deer</strain>
    </source>
</reference>
<accession>A0A238BLL8</accession>
<evidence type="ECO:0000256" key="1">
    <source>
        <dbReference type="SAM" id="MobiDB-lite"/>
    </source>
</evidence>
<evidence type="ECO:0000313" key="3">
    <source>
        <dbReference type="Proteomes" id="UP000242913"/>
    </source>
</evidence>
<feature type="region of interest" description="Disordered" evidence="1">
    <location>
        <begin position="235"/>
        <end position="254"/>
    </location>
</feature>
<keyword evidence="3" id="KW-1185">Reference proteome</keyword>
<proteinExistence type="predicted"/>
<dbReference type="OrthoDB" id="5860420at2759"/>
<dbReference type="AlphaFoldDB" id="A0A238BLL8"/>
<name>A0A238BLL8_9BILA</name>
<dbReference type="EMBL" id="KZ270430">
    <property type="protein sequence ID" value="OZC05776.1"/>
    <property type="molecule type" value="Genomic_DNA"/>
</dbReference>
<feature type="non-terminal residue" evidence="2">
    <location>
        <position position="1"/>
    </location>
</feature>
<organism evidence="2 3">
    <name type="scientific">Onchocerca flexuosa</name>
    <dbReference type="NCBI Taxonomy" id="387005"/>
    <lineage>
        <taxon>Eukaryota</taxon>
        <taxon>Metazoa</taxon>
        <taxon>Ecdysozoa</taxon>
        <taxon>Nematoda</taxon>
        <taxon>Chromadorea</taxon>
        <taxon>Rhabditida</taxon>
        <taxon>Spirurina</taxon>
        <taxon>Spiruromorpha</taxon>
        <taxon>Filarioidea</taxon>
        <taxon>Onchocercidae</taxon>
        <taxon>Onchocerca</taxon>
    </lineage>
</organism>